<comment type="similarity">
    <text evidence="1">Belongs to the PanB family.</text>
</comment>
<dbReference type="EC" id="2.1.2.11" evidence="2"/>
<proteinExistence type="inferred from homology"/>
<dbReference type="InterPro" id="IPR040442">
    <property type="entry name" value="Pyrv_kinase-like_dom_sf"/>
</dbReference>
<dbReference type="PANTHER" id="PTHR20881">
    <property type="entry name" value="3-METHYL-2-OXOBUTANOATE HYDROXYMETHYLTRANSFERASE"/>
    <property type="match status" value="1"/>
</dbReference>
<dbReference type="PANTHER" id="PTHR20881:SF0">
    <property type="entry name" value="3-METHYL-2-OXOBUTANOATE HYDROXYMETHYLTRANSFERASE"/>
    <property type="match status" value="1"/>
</dbReference>
<dbReference type="GO" id="GO:0000287">
    <property type="term" value="F:magnesium ion binding"/>
    <property type="evidence" value="ECO:0007669"/>
    <property type="project" value="TreeGrafter"/>
</dbReference>
<dbReference type="Gene3D" id="3.20.20.60">
    <property type="entry name" value="Phosphoenolpyruvate-binding domains"/>
    <property type="match status" value="1"/>
</dbReference>
<dbReference type="InterPro" id="IPR003700">
    <property type="entry name" value="Pantoate_hydroxy_MeTrfase"/>
</dbReference>
<evidence type="ECO:0000256" key="3">
    <source>
        <dbReference type="ARBA" id="ARBA00022679"/>
    </source>
</evidence>
<protein>
    <recommendedName>
        <fullName evidence="2">3-methyl-2-oxobutanoate hydroxymethyltransferase</fullName>
        <ecNumber evidence="2">2.1.2.11</ecNumber>
    </recommendedName>
</protein>
<feature type="non-terminal residue" evidence="4">
    <location>
        <position position="1"/>
    </location>
</feature>
<name>X0V0H0_9ZZZZ</name>
<evidence type="ECO:0000313" key="4">
    <source>
        <dbReference type="EMBL" id="GAF94155.1"/>
    </source>
</evidence>
<evidence type="ECO:0000256" key="1">
    <source>
        <dbReference type="ARBA" id="ARBA00008676"/>
    </source>
</evidence>
<dbReference type="EMBL" id="BARS01019733">
    <property type="protein sequence ID" value="GAF94155.1"/>
    <property type="molecule type" value="Genomic_DNA"/>
</dbReference>
<dbReference type="Pfam" id="PF02548">
    <property type="entry name" value="Pantoate_transf"/>
    <property type="match status" value="1"/>
</dbReference>
<dbReference type="GO" id="GO:0015940">
    <property type="term" value="P:pantothenate biosynthetic process"/>
    <property type="evidence" value="ECO:0007669"/>
    <property type="project" value="InterPro"/>
</dbReference>
<sequence length="163" mass="17475">KVKALVEAGIPVQAHVGLMPQRAAVLGGLRVQGVEAEAGVSIIEDAVTLEEAGAFSIVLEFVTAEVAQIITETLSIPTIGIGSGPSCDGQVLVLHDLLGVYKKNPPFARKYVDLREIITKALSDYGEDVRDGTFPGTEHTFHMDAEEKQRLAALLKVRKLAMK</sequence>
<reference evidence="4" key="1">
    <citation type="journal article" date="2014" name="Front. Microbiol.">
        <title>High frequency of phylogenetically diverse reductive dehalogenase-homologous genes in deep subseafloor sedimentary metagenomes.</title>
        <authorList>
            <person name="Kawai M."/>
            <person name="Futagami T."/>
            <person name="Toyoda A."/>
            <person name="Takaki Y."/>
            <person name="Nishi S."/>
            <person name="Hori S."/>
            <person name="Arai W."/>
            <person name="Tsubouchi T."/>
            <person name="Morono Y."/>
            <person name="Uchiyama I."/>
            <person name="Ito T."/>
            <person name="Fujiyama A."/>
            <person name="Inagaki F."/>
            <person name="Takami H."/>
        </authorList>
    </citation>
    <scope>NUCLEOTIDE SEQUENCE</scope>
    <source>
        <strain evidence="4">Expedition CK06-06</strain>
    </source>
</reference>
<comment type="caution">
    <text evidence="4">The sequence shown here is derived from an EMBL/GenBank/DDBJ whole genome shotgun (WGS) entry which is preliminary data.</text>
</comment>
<accession>X0V0H0</accession>
<keyword evidence="3" id="KW-0808">Transferase</keyword>
<gene>
    <name evidence="4" type="ORF">S01H1_31927</name>
</gene>
<dbReference type="GO" id="GO:0003864">
    <property type="term" value="F:3-methyl-2-oxobutanoate hydroxymethyltransferase activity"/>
    <property type="evidence" value="ECO:0007669"/>
    <property type="project" value="UniProtKB-EC"/>
</dbReference>
<evidence type="ECO:0000256" key="2">
    <source>
        <dbReference type="ARBA" id="ARBA00012618"/>
    </source>
</evidence>
<dbReference type="AlphaFoldDB" id="X0V0H0"/>
<organism evidence="4">
    <name type="scientific">marine sediment metagenome</name>
    <dbReference type="NCBI Taxonomy" id="412755"/>
    <lineage>
        <taxon>unclassified sequences</taxon>
        <taxon>metagenomes</taxon>
        <taxon>ecological metagenomes</taxon>
    </lineage>
</organism>
<dbReference type="SUPFAM" id="SSF51621">
    <property type="entry name" value="Phosphoenolpyruvate/pyruvate domain"/>
    <property type="match status" value="1"/>
</dbReference>
<dbReference type="InterPro" id="IPR015813">
    <property type="entry name" value="Pyrv/PenolPyrv_kinase-like_dom"/>
</dbReference>